<evidence type="ECO:0000256" key="8">
    <source>
        <dbReference type="RuleBase" id="RU365088"/>
    </source>
</evidence>
<dbReference type="RefSeq" id="WP_103455428.1">
    <property type="nucleotide sequence ID" value="NZ_JAMOHQ010000015.1"/>
</dbReference>
<dbReference type="AlphaFoldDB" id="A0A2S4ASB2"/>
<dbReference type="PROSITE" id="PS50850">
    <property type="entry name" value="MFS"/>
    <property type="match status" value="1"/>
</dbReference>
<evidence type="ECO:0000313" key="11">
    <source>
        <dbReference type="Proteomes" id="UP000237068"/>
    </source>
</evidence>
<dbReference type="CDD" id="cd17320">
    <property type="entry name" value="MFS_MdfA_MDR_like"/>
    <property type="match status" value="1"/>
</dbReference>
<name>A0A2S4ASB2_STUST</name>
<proteinExistence type="inferred from homology"/>
<dbReference type="EMBL" id="PPXG01000002">
    <property type="protein sequence ID" value="POH84269.1"/>
    <property type="molecule type" value="Genomic_DNA"/>
</dbReference>
<gene>
    <name evidence="10" type="ORF">CXK91_06890</name>
</gene>
<evidence type="ECO:0000256" key="4">
    <source>
        <dbReference type="ARBA" id="ARBA00022475"/>
    </source>
</evidence>
<dbReference type="SUPFAM" id="SSF103473">
    <property type="entry name" value="MFS general substrate transporter"/>
    <property type="match status" value="1"/>
</dbReference>
<keyword evidence="3 8" id="KW-0813">Transport</keyword>
<reference evidence="10 11" key="1">
    <citation type="submission" date="2018-01" db="EMBL/GenBank/DDBJ databases">
        <title>Denitrification phenotypes of diverse strains of Pseudomonas stutzeri.</title>
        <authorList>
            <person name="Milligan D.A."/>
            <person name="Bergaust L."/>
            <person name="Bakken L.R."/>
            <person name="Frostegard A."/>
        </authorList>
    </citation>
    <scope>NUCLEOTIDE SEQUENCE [LARGE SCALE GENOMIC DNA]</scope>
    <source>
        <strain evidence="10 11">24a13</strain>
    </source>
</reference>
<keyword evidence="8" id="KW-0997">Cell inner membrane</keyword>
<comment type="caution">
    <text evidence="10">The sequence shown here is derived from an EMBL/GenBank/DDBJ whole genome shotgun (WGS) entry which is preliminary data.</text>
</comment>
<evidence type="ECO:0000313" key="10">
    <source>
        <dbReference type="EMBL" id="POH84269.1"/>
    </source>
</evidence>
<feature type="transmembrane region" description="Helical" evidence="8">
    <location>
        <begin position="285"/>
        <end position="307"/>
    </location>
</feature>
<evidence type="ECO:0000256" key="5">
    <source>
        <dbReference type="ARBA" id="ARBA00022692"/>
    </source>
</evidence>
<dbReference type="PANTHER" id="PTHR23502">
    <property type="entry name" value="MAJOR FACILITATOR SUPERFAMILY"/>
    <property type="match status" value="1"/>
</dbReference>
<feature type="transmembrane region" description="Helical" evidence="8">
    <location>
        <begin position="220"/>
        <end position="243"/>
    </location>
</feature>
<feature type="transmembrane region" description="Helical" evidence="8">
    <location>
        <begin position="255"/>
        <end position="278"/>
    </location>
</feature>
<dbReference type="InterPro" id="IPR001958">
    <property type="entry name" value="Tet-R_TetA/multi-R_MdtG-like"/>
</dbReference>
<keyword evidence="4" id="KW-1003">Cell membrane</keyword>
<accession>A0A2S4ASB2</accession>
<evidence type="ECO:0000259" key="9">
    <source>
        <dbReference type="PROSITE" id="PS50850"/>
    </source>
</evidence>
<comment type="similarity">
    <text evidence="2 8">Belongs to the major facilitator superfamily. Bcr/CmlA family.</text>
</comment>
<keyword evidence="6 8" id="KW-1133">Transmembrane helix</keyword>
<dbReference type="PRINTS" id="PR01035">
    <property type="entry name" value="TCRTETA"/>
</dbReference>
<dbReference type="OrthoDB" id="9814303at2"/>
<dbReference type="InterPro" id="IPR004812">
    <property type="entry name" value="Efflux_drug-R_Bcr/CmlA"/>
</dbReference>
<dbReference type="InterPro" id="IPR011701">
    <property type="entry name" value="MFS"/>
</dbReference>
<organism evidence="10 11">
    <name type="scientific">Stutzerimonas stutzeri</name>
    <name type="common">Pseudomonas stutzeri</name>
    <dbReference type="NCBI Taxonomy" id="316"/>
    <lineage>
        <taxon>Bacteria</taxon>
        <taxon>Pseudomonadati</taxon>
        <taxon>Pseudomonadota</taxon>
        <taxon>Gammaproteobacteria</taxon>
        <taxon>Pseudomonadales</taxon>
        <taxon>Pseudomonadaceae</taxon>
        <taxon>Stutzerimonas</taxon>
    </lineage>
</organism>
<feature type="transmembrane region" description="Helical" evidence="8">
    <location>
        <begin position="170"/>
        <end position="190"/>
    </location>
</feature>
<dbReference type="Proteomes" id="UP000237068">
    <property type="component" value="Unassembled WGS sequence"/>
</dbReference>
<feature type="transmembrane region" description="Helical" evidence="8">
    <location>
        <begin position="55"/>
        <end position="74"/>
    </location>
</feature>
<dbReference type="GO" id="GO:0042910">
    <property type="term" value="F:xenobiotic transmembrane transporter activity"/>
    <property type="evidence" value="ECO:0007669"/>
    <property type="project" value="InterPro"/>
</dbReference>
<keyword evidence="7 8" id="KW-0472">Membrane</keyword>
<feature type="transmembrane region" description="Helical" evidence="8">
    <location>
        <begin position="109"/>
        <end position="128"/>
    </location>
</feature>
<comment type="subcellular location">
    <subcellularLocation>
        <location evidence="8">Cell inner membrane</location>
        <topology evidence="8">Multi-pass membrane protein</topology>
    </subcellularLocation>
    <subcellularLocation>
        <location evidence="1">Cell membrane</location>
        <topology evidence="1">Multi-pass membrane protein</topology>
    </subcellularLocation>
</comment>
<dbReference type="InterPro" id="IPR036259">
    <property type="entry name" value="MFS_trans_sf"/>
</dbReference>
<keyword evidence="5 8" id="KW-0812">Transmembrane</keyword>
<dbReference type="Gene3D" id="1.20.1720.10">
    <property type="entry name" value="Multidrug resistance protein D"/>
    <property type="match status" value="1"/>
</dbReference>
<evidence type="ECO:0000256" key="2">
    <source>
        <dbReference type="ARBA" id="ARBA00006236"/>
    </source>
</evidence>
<dbReference type="NCBIfam" id="TIGR00710">
    <property type="entry name" value="efflux_Bcr_CflA"/>
    <property type="match status" value="1"/>
</dbReference>
<dbReference type="GO" id="GO:0005886">
    <property type="term" value="C:plasma membrane"/>
    <property type="evidence" value="ECO:0007669"/>
    <property type="project" value="UniProtKB-SubCell"/>
</dbReference>
<feature type="transmembrane region" description="Helical" evidence="8">
    <location>
        <begin position="81"/>
        <end position="103"/>
    </location>
</feature>
<sequence length="418" mass="43355">MTSVTRANALPIGLPLIVLLALLTALDAMAIDMYLPGMAAIADDFAISPGRVQQTLSIFLAGLAIGQAVYGPLLDRYGRRLPLLLGIAIFVVGSVIAACAPTVECLLAARFLQAIGAAAGLVAPRAIIADTCDITSSARVFSLLMQVMMIAPVIAPMLGGLLLIQGSWRLIFWVLAVLGAIGLVWGLKALPESLPMERRVPISAASVLRGYTRQMQKGGFMLYTLAGGCVMASLFSYISSAAFVFTDHFALSPTVFSYLFATNSIALILGGTLSSVLLTRGAAPLRVTLGGLVLHTLAGGVLYLLVLEGIATLWVYSMLLALAVGALGLILGNIVALTMSISGAQAGVASALMGTLHYLVAAVVGYLSSLFTQGPAVMPLVVALCGVAAIALALAAQRMTARQAEKADHYEGEVSPHC</sequence>
<feature type="domain" description="Major facilitator superfamily (MFS) profile" evidence="9">
    <location>
        <begin position="13"/>
        <end position="400"/>
    </location>
</feature>
<dbReference type="PANTHER" id="PTHR23502:SF132">
    <property type="entry name" value="POLYAMINE TRANSPORTER 2-RELATED"/>
    <property type="match status" value="1"/>
</dbReference>
<feature type="transmembrane region" description="Helical" evidence="8">
    <location>
        <begin position="313"/>
        <end position="336"/>
    </location>
</feature>
<evidence type="ECO:0000256" key="7">
    <source>
        <dbReference type="ARBA" id="ARBA00023136"/>
    </source>
</evidence>
<dbReference type="Pfam" id="PF07690">
    <property type="entry name" value="MFS_1"/>
    <property type="match status" value="1"/>
</dbReference>
<protein>
    <recommendedName>
        <fullName evidence="8">Bcr/CflA family efflux transporter</fullName>
    </recommendedName>
</protein>
<evidence type="ECO:0000256" key="6">
    <source>
        <dbReference type="ARBA" id="ARBA00022989"/>
    </source>
</evidence>
<feature type="transmembrane region" description="Helical" evidence="8">
    <location>
        <begin position="348"/>
        <end position="371"/>
    </location>
</feature>
<dbReference type="GO" id="GO:1990961">
    <property type="term" value="P:xenobiotic detoxification by transmembrane export across the plasma membrane"/>
    <property type="evidence" value="ECO:0007669"/>
    <property type="project" value="InterPro"/>
</dbReference>
<evidence type="ECO:0000256" key="1">
    <source>
        <dbReference type="ARBA" id="ARBA00004651"/>
    </source>
</evidence>
<dbReference type="InterPro" id="IPR020846">
    <property type="entry name" value="MFS_dom"/>
</dbReference>
<feature type="transmembrane region" description="Helical" evidence="8">
    <location>
        <begin position="377"/>
        <end position="396"/>
    </location>
</feature>
<feature type="transmembrane region" description="Helical" evidence="8">
    <location>
        <begin position="140"/>
        <end position="164"/>
    </location>
</feature>
<feature type="transmembrane region" description="Helical" evidence="8">
    <location>
        <begin position="12"/>
        <end position="35"/>
    </location>
</feature>
<evidence type="ECO:0000256" key="3">
    <source>
        <dbReference type="ARBA" id="ARBA00022448"/>
    </source>
</evidence>